<dbReference type="Proteomes" id="UP000676325">
    <property type="component" value="Unassembled WGS sequence"/>
</dbReference>
<evidence type="ECO:0000256" key="7">
    <source>
        <dbReference type="ARBA" id="ARBA00023136"/>
    </source>
</evidence>
<evidence type="ECO:0000256" key="8">
    <source>
        <dbReference type="SAM" id="Phobius"/>
    </source>
</evidence>
<dbReference type="GO" id="GO:0051117">
    <property type="term" value="F:ATPase binding"/>
    <property type="evidence" value="ECO:0007669"/>
    <property type="project" value="TreeGrafter"/>
</dbReference>
<keyword evidence="4 8" id="KW-0812">Transmembrane</keyword>
<accession>A0A941E3N2</accession>
<keyword evidence="10" id="KW-1185">Reference proteome</keyword>
<dbReference type="PANTHER" id="PTHR11629:SF63">
    <property type="entry name" value="V-TYPE PROTON ATPASE SUBUNIT A"/>
    <property type="match status" value="1"/>
</dbReference>
<feature type="transmembrane region" description="Helical" evidence="8">
    <location>
        <begin position="154"/>
        <end position="180"/>
    </location>
</feature>
<evidence type="ECO:0000256" key="6">
    <source>
        <dbReference type="ARBA" id="ARBA00023065"/>
    </source>
</evidence>
<dbReference type="AlphaFoldDB" id="A0A941E3N2"/>
<organism evidence="9 10">
    <name type="scientific">Actinospica acidithermotolerans</name>
    <dbReference type="NCBI Taxonomy" id="2828514"/>
    <lineage>
        <taxon>Bacteria</taxon>
        <taxon>Bacillati</taxon>
        <taxon>Actinomycetota</taxon>
        <taxon>Actinomycetes</taxon>
        <taxon>Catenulisporales</taxon>
        <taxon>Actinospicaceae</taxon>
        <taxon>Actinospica</taxon>
    </lineage>
</organism>
<feature type="transmembrane region" description="Helical" evidence="8">
    <location>
        <begin position="267"/>
        <end position="290"/>
    </location>
</feature>
<dbReference type="PANTHER" id="PTHR11629">
    <property type="entry name" value="VACUOLAR PROTON ATPASES"/>
    <property type="match status" value="1"/>
</dbReference>
<dbReference type="GO" id="GO:0016471">
    <property type="term" value="C:vacuolar proton-transporting V-type ATPase complex"/>
    <property type="evidence" value="ECO:0007669"/>
    <property type="project" value="TreeGrafter"/>
</dbReference>
<evidence type="ECO:0000256" key="4">
    <source>
        <dbReference type="ARBA" id="ARBA00022692"/>
    </source>
</evidence>
<comment type="similarity">
    <text evidence="2">Belongs to the V-ATPase 116 kDa subunit family.</text>
</comment>
<evidence type="ECO:0000256" key="3">
    <source>
        <dbReference type="ARBA" id="ARBA00022448"/>
    </source>
</evidence>
<dbReference type="GO" id="GO:0046961">
    <property type="term" value="F:proton-transporting ATPase activity, rotational mechanism"/>
    <property type="evidence" value="ECO:0007669"/>
    <property type="project" value="InterPro"/>
</dbReference>
<dbReference type="Pfam" id="PF01496">
    <property type="entry name" value="V_ATPase_I"/>
    <property type="match status" value="1"/>
</dbReference>
<dbReference type="EMBL" id="JAGSOH010000007">
    <property type="protein sequence ID" value="MBR7825605.1"/>
    <property type="molecule type" value="Genomic_DNA"/>
</dbReference>
<name>A0A941E3N2_9ACTN</name>
<sequence>MAPREPSSRRGGSLRPVRMQRVALVAGLDDLDRVLVCAGAAGCVEIESEDAAPGAAEAAGPADPLERFERSAARERGTAALVGWCPVEDVPRLGERLGEFGGSLVPLPRPRGVDPPTLLRETTRTRRAFSPLVRGYTTVPYPDLDPTVFAGCAYVLMFGLMFGDVGHGLVLIAGALALRTGRIKALSRIRHLWPFVASAGAASAAAGLLYGEFFGPTGVVPALWLRPLDQPLRLLAYAVVLGAVLLAASYALGCVNRWHEAGPGSALYAASGIAGATAFLGLAVLAIGVWRHSGAVQIAGAALAVAGLAAVGAGLAATSPPGPAGGFQVGLGLVDTVTGMASNAISFSRLAAFGLTHAALGSIIWQGTTGLAHHGAFALVGAVLLFAVGNAVAFALEGLVVGVQAMRLEYYEMFSRIFASSGRPFQPFRLSPLASEVTP</sequence>
<feature type="transmembrane region" description="Helical" evidence="8">
    <location>
        <begin position="234"/>
        <end position="255"/>
    </location>
</feature>
<evidence type="ECO:0000256" key="5">
    <source>
        <dbReference type="ARBA" id="ARBA00022989"/>
    </source>
</evidence>
<evidence type="ECO:0008006" key="11">
    <source>
        <dbReference type="Google" id="ProtNLM"/>
    </source>
</evidence>
<keyword evidence="7 8" id="KW-0472">Membrane</keyword>
<keyword evidence="5 8" id="KW-1133">Transmembrane helix</keyword>
<feature type="transmembrane region" description="Helical" evidence="8">
    <location>
        <begin position="377"/>
        <end position="403"/>
    </location>
</feature>
<dbReference type="RefSeq" id="WP_212516759.1">
    <property type="nucleotide sequence ID" value="NZ_JAGSOH010000007.1"/>
</dbReference>
<protein>
    <recommendedName>
        <fullName evidence="11">V-type ATP synthase subunit I</fullName>
    </recommendedName>
</protein>
<feature type="transmembrane region" description="Helical" evidence="8">
    <location>
        <begin position="296"/>
        <end position="317"/>
    </location>
</feature>
<reference evidence="9" key="1">
    <citation type="submission" date="2021-04" db="EMBL/GenBank/DDBJ databases">
        <title>Genome based classification of Actinospica acidithermotolerans sp. nov., an actinobacterium isolated from an Indonesian hot spring.</title>
        <authorList>
            <person name="Kusuma A.B."/>
            <person name="Putra K.E."/>
            <person name="Nafisah S."/>
            <person name="Loh J."/>
            <person name="Nouioui I."/>
            <person name="Goodfellow M."/>
        </authorList>
    </citation>
    <scope>NUCLEOTIDE SEQUENCE</scope>
    <source>
        <strain evidence="9">MGRD01-02</strain>
    </source>
</reference>
<evidence type="ECO:0000313" key="10">
    <source>
        <dbReference type="Proteomes" id="UP000676325"/>
    </source>
</evidence>
<dbReference type="GO" id="GO:0033179">
    <property type="term" value="C:proton-transporting V-type ATPase, V0 domain"/>
    <property type="evidence" value="ECO:0007669"/>
    <property type="project" value="InterPro"/>
</dbReference>
<feature type="transmembrane region" description="Helical" evidence="8">
    <location>
        <begin position="347"/>
        <end position="365"/>
    </location>
</feature>
<evidence type="ECO:0000256" key="1">
    <source>
        <dbReference type="ARBA" id="ARBA00004141"/>
    </source>
</evidence>
<feature type="transmembrane region" description="Helical" evidence="8">
    <location>
        <begin position="192"/>
        <end position="214"/>
    </location>
</feature>
<gene>
    <name evidence="9" type="ORF">KDK95_04750</name>
</gene>
<dbReference type="GO" id="GO:0007035">
    <property type="term" value="P:vacuolar acidification"/>
    <property type="evidence" value="ECO:0007669"/>
    <property type="project" value="TreeGrafter"/>
</dbReference>
<proteinExistence type="inferred from homology"/>
<evidence type="ECO:0000313" key="9">
    <source>
        <dbReference type="EMBL" id="MBR7825605.1"/>
    </source>
</evidence>
<evidence type="ECO:0000256" key="2">
    <source>
        <dbReference type="ARBA" id="ARBA00009904"/>
    </source>
</evidence>
<comment type="caution">
    <text evidence="9">The sequence shown here is derived from an EMBL/GenBank/DDBJ whole genome shotgun (WGS) entry which is preliminary data.</text>
</comment>
<keyword evidence="6" id="KW-0406">Ion transport</keyword>
<keyword evidence="3" id="KW-0813">Transport</keyword>
<comment type="subcellular location">
    <subcellularLocation>
        <location evidence="1">Membrane</location>
        <topology evidence="1">Multi-pass membrane protein</topology>
    </subcellularLocation>
</comment>
<dbReference type="InterPro" id="IPR002490">
    <property type="entry name" value="V-ATPase_116kDa_su"/>
</dbReference>